<comment type="caution">
    <text evidence="8">The sequence shown here is derived from an EMBL/GenBank/DDBJ whole genome shotgun (WGS) entry which is preliminary data.</text>
</comment>
<name>A0ABN9XG63_9DINO</name>
<proteinExistence type="inferred from homology"/>
<gene>
    <name evidence="8" type="ORF">PCOR1329_LOCUS75393</name>
</gene>
<feature type="chain" id="PRO_5045863272" description="Peptidase A1 domain-containing protein" evidence="6">
    <location>
        <begin position="35"/>
        <end position="146"/>
    </location>
</feature>
<reference evidence="8" key="1">
    <citation type="submission" date="2023-10" db="EMBL/GenBank/DDBJ databases">
        <authorList>
            <person name="Chen Y."/>
            <person name="Shah S."/>
            <person name="Dougan E. K."/>
            <person name="Thang M."/>
            <person name="Chan C."/>
        </authorList>
    </citation>
    <scope>NUCLEOTIDE SEQUENCE [LARGE SCALE GENOMIC DNA]</scope>
</reference>
<sequence length="146" mass="15272">MLLRREQLSLASPSRSSCLLGCALAALLAVGAAGLQSPPPEEHGEAGVHVVKLWQEKSPVFTSSSTSAIAFRVTYLGRVRIGNPPQEFTIMFDTGSGQVIVPDSTCQSKACARHLRFDASASNTSKLARPPAGSASPGPPVEAEKT</sequence>
<dbReference type="PANTHER" id="PTHR47966">
    <property type="entry name" value="BETA-SITE APP-CLEAVING ENZYME, ISOFORM A-RELATED"/>
    <property type="match status" value="1"/>
</dbReference>
<dbReference type="SUPFAM" id="SSF50630">
    <property type="entry name" value="Acid proteases"/>
    <property type="match status" value="1"/>
</dbReference>
<feature type="domain" description="Peptidase A1" evidence="7">
    <location>
        <begin position="75"/>
        <end position="146"/>
    </location>
</feature>
<dbReference type="Gene3D" id="2.40.70.10">
    <property type="entry name" value="Acid Proteases"/>
    <property type="match status" value="1"/>
</dbReference>
<protein>
    <recommendedName>
        <fullName evidence="7">Peptidase A1 domain-containing protein</fullName>
    </recommendedName>
</protein>
<dbReference type="InterPro" id="IPR033121">
    <property type="entry name" value="PEPTIDASE_A1"/>
</dbReference>
<evidence type="ECO:0000259" key="7">
    <source>
        <dbReference type="PROSITE" id="PS51767"/>
    </source>
</evidence>
<dbReference type="InterPro" id="IPR001461">
    <property type="entry name" value="Aspartic_peptidase_A1"/>
</dbReference>
<evidence type="ECO:0000256" key="5">
    <source>
        <dbReference type="SAM" id="MobiDB-lite"/>
    </source>
</evidence>
<keyword evidence="6" id="KW-0732">Signal</keyword>
<feature type="signal peptide" evidence="6">
    <location>
        <begin position="1"/>
        <end position="34"/>
    </location>
</feature>
<organism evidence="8 9">
    <name type="scientific">Prorocentrum cordatum</name>
    <dbReference type="NCBI Taxonomy" id="2364126"/>
    <lineage>
        <taxon>Eukaryota</taxon>
        <taxon>Sar</taxon>
        <taxon>Alveolata</taxon>
        <taxon>Dinophyceae</taxon>
        <taxon>Prorocentrales</taxon>
        <taxon>Prorocentraceae</taxon>
        <taxon>Prorocentrum</taxon>
    </lineage>
</organism>
<dbReference type="Proteomes" id="UP001189429">
    <property type="component" value="Unassembled WGS sequence"/>
</dbReference>
<keyword evidence="2" id="KW-0645">Protease</keyword>
<evidence type="ECO:0000256" key="3">
    <source>
        <dbReference type="ARBA" id="ARBA00022750"/>
    </source>
</evidence>
<evidence type="ECO:0000313" key="9">
    <source>
        <dbReference type="Proteomes" id="UP001189429"/>
    </source>
</evidence>
<dbReference type="EMBL" id="CAUYUJ010020281">
    <property type="protein sequence ID" value="CAK0897118.1"/>
    <property type="molecule type" value="Genomic_DNA"/>
</dbReference>
<evidence type="ECO:0000256" key="1">
    <source>
        <dbReference type="ARBA" id="ARBA00007447"/>
    </source>
</evidence>
<feature type="region of interest" description="Disordered" evidence="5">
    <location>
        <begin position="121"/>
        <end position="146"/>
    </location>
</feature>
<dbReference type="InterPro" id="IPR021109">
    <property type="entry name" value="Peptidase_aspartic_dom_sf"/>
</dbReference>
<comment type="similarity">
    <text evidence="1">Belongs to the peptidase A1 family.</text>
</comment>
<dbReference type="PANTHER" id="PTHR47966:SF51">
    <property type="entry name" value="BETA-SITE APP-CLEAVING ENZYME, ISOFORM A-RELATED"/>
    <property type="match status" value="1"/>
</dbReference>
<evidence type="ECO:0000256" key="4">
    <source>
        <dbReference type="ARBA" id="ARBA00022801"/>
    </source>
</evidence>
<dbReference type="Pfam" id="PF00026">
    <property type="entry name" value="Asp"/>
    <property type="match status" value="1"/>
</dbReference>
<accession>A0ABN9XG63</accession>
<evidence type="ECO:0000256" key="6">
    <source>
        <dbReference type="SAM" id="SignalP"/>
    </source>
</evidence>
<evidence type="ECO:0000256" key="2">
    <source>
        <dbReference type="ARBA" id="ARBA00022670"/>
    </source>
</evidence>
<keyword evidence="4" id="KW-0378">Hydrolase</keyword>
<keyword evidence="3" id="KW-0064">Aspartyl protease</keyword>
<keyword evidence="9" id="KW-1185">Reference proteome</keyword>
<evidence type="ECO:0000313" key="8">
    <source>
        <dbReference type="EMBL" id="CAK0897118.1"/>
    </source>
</evidence>
<dbReference type="PROSITE" id="PS51767">
    <property type="entry name" value="PEPTIDASE_A1"/>
    <property type="match status" value="1"/>
</dbReference>